<reference evidence="1" key="1">
    <citation type="submission" date="2013-07" db="EMBL/GenBank/DDBJ databases">
        <title>The genome of Eucalyptus grandis.</title>
        <authorList>
            <person name="Schmutz J."/>
            <person name="Hayes R."/>
            <person name="Myburg A."/>
            <person name="Tuskan G."/>
            <person name="Grattapaglia D."/>
            <person name="Rokhsar D.S."/>
        </authorList>
    </citation>
    <scope>NUCLEOTIDE SEQUENCE</scope>
    <source>
        <tissue evidence="1">Leaf extractions</tissue>
    </source>
</reference>
<dbReference type="AlphaFoldDB" id="A0A059CE04"/>
<accession>A0A059CE04</accession>
<dbReference type="EMBL" id="KK198756">
    <property type="protein sequence ID" value="KCW76175.1"/>
    <property type="molecule type" value="Genomic_DNA"/>
</dbReference>
<name>A0A059CE04_EUCGR</name>
<proteinExistence type="predicted"/>
<dbReference type="InParanoid" id="A0A059CE04"/>
<dbReference type="Gramene" id="KCW76175">
    <property type="protein sequence ID" value="KCW76175"/>
    <property type="gene ID" value="EUGRSUZ_D00563"/>
</dbReference>
<protein>
    <submittedName>
        <fullName evidence="1">Uncharacterized protein</fullName>
    </submittedName>
</protein>
<evidence type="ECO:0000313" key="1">
    <source>
        <dbReference type="EMBL" id="KCW76175.1"/>
    </source>
</evidence>
<organism evidence="1">
    <name type="scientific">Eucalyptus grandis</name>
    <name type="common">Flooded gum</name>
    <dbReference type="NCBI Taxonomy" id="71139"/>
    <lineage>
        <taxon>Eukaryota</taxon>
        <taxon>Viridiplantae</taxon>
        <taxon>Streptophyta</taxon>
        <taxon>Embryophyta</taxon>
        <taxon>Tracheophyta</taxon>
        <taxon>Spermatophyta</taxon>
        <taxon>Magnoliopsida</taxon>
        <taxon>eudicotyledons</taxon>
        <taxon>Gunneridae</taxon>
        <taxon>Pentapetalae</taxon>
        <taxon>rosids</taxon>
        <taxon>malvids</taxon>
        <taxon>Myrtales</taxon>
        <taxon>Myrtaceae</taxon>
        <taxon>Myrtoideae</taxon>
        <taxon>Eucalypteae</taxon>
        <taxon>Eucalyptus</taxon>
    </lineage>
</organism>
<gene>
    <name evidence="1" type="ORF">EUGRSUZ_D00563</name>
</gene>
<sequence length="83" mass="8986">MSCDLQSAAQLTTLNRVVSSFTSHAEFSMLSTLGHPSHPLPRLDCLAANNEEDHRSCHACEQASFLPFGRLSVCARLDIALSA</sequence>